<proteinExistence type="predicted"/>
<comment type="caution">
    <text evidence="1">The sequence shown here is derived from an EMBL/GenBank/DDBJ whole genome shotgun (WGS) entry which is preliminary data.</text>
</comment>
<evidence type="ECO:0000313" key="1">
    <source>
        <dbReference type="EMBL" id="MCG4527123.1"/>
    </source>
</evidence>
<evidence type="ECO:0000313" key="2">
    <source>
        <dbReference type="Proteomes" id="UP001200313"/>
    </source>
</evidence>
<reference evidence="1 2" key="1">
    <citation type="submission" date="2022-01" db="EMBL/GenBank/DDBJ databases">
        <title>Collection of gut derived symbiotic bacterial strains cultured from healthy donors.</title>
        <authorList>
            <person name="Lin H."/>
            <person name="Kohout C."/>
            <person name="Waligurski E."/>
            <person name="Pamer E.G."/>
        </authorList>
    </citation>
    <scope>NUCLEOTIDE SEQUENCE [LARGE SCALE GENOMIC DNA]</scope>
    <source>
        <strain evidence="1 2">DFI.3.7</strain>
    </source>
</reference>
<gene>
    <name evidence="1" type="ORF">L0P79_08520</name>
</gene>
<dbReference type="EMBL" id="JAKNJB010000011">
    <property type="protein sequence ID" value="MCG4527123.1"/>
    <property type="molecule type" value="Genomic_DNA"/>
</dbReference>
<keyword evidence="2" id="KW-1185">Reference proteome</keyword>
<organism evidence="1 2">
    <name type="scientific">Intestinimonas massiliensis</name>
    <name type="common">ex Afouda et al. 2020</name>
    <dbReference type="NCBI Taxonomy" id="1673721"/>
    <lineage>
        <taxon>Bacteria</taxon>
        <taxon>Bacillati</taxon>
        <taxon>Bacillota</taxon>
        <taxon>Clostridia</taxon>
        <taxon>Eubacteriales</taxon>
        <taxon>Intestinimonas</taxon>
    </lineage>
</organism>
<protein>
    <submittedName>
        <fullName evidence="1">Uncharacterized protein</fullName>
    </submittedName>
</protein>
<name>A0ABS9M8M6_9FIRM</name>
<dbReference type="RefSeq" id="WP_238073919.1">
    <property type="nucleotide sequence ID" value="NZ_JAKNJB010000011.1"/>
</dbReference>
<accession>A0ABS9M8M6</accession>
<sequence length="391" mass="44176">MRSLGQPVGSLAADLIGVSMITCKNDRLLELLWFVGYCIEFPTQLAVRIGGGAEWNRRVMYRAIREGYVRLYRKKHKRHVIRSMSLTQKGFEYVAQRDPEAVSMIYSRVNSSERIYPGWIDKILRLHAIAIGTVMSNAAGAVLLISQKPSLMSPAKRATNAVVPDPNKIYYYAAHELRVAIEEYSPESVSKSSRTIGIIVKGRCCFFLYFTGSTRMYWMKNSEENYAAAVKSLLLARGFGITSIHQIVIGSTMSVAQRLCHGAKPFGNKYFVVSTFFAQCLFLTNNKEGDALLKLILHDELTMEINRAALSPFHPPRIPTREYDAIETSLDRPVLLNYQCDLLMLSDIHPMPEGFRGSPIMLCFDYQTQVIQRIVGPAIEVRPLESRLDYG</sequence>
<dbReference type="Proteomes" id="UP001200313">
    <property type="component" value="Unassembled WGS sequence"/>
</dbReference>